<reference evidence="9" key="1">
    <citation type="submission" date="2020-04" db="EMBL/GenBank/DDBJ databases">
        <authorList>
            <person name="Alioto T."/>
            <person name="Alioto T."/>
            <person name="Gomez Garrido J."/>
        </authorList>
    </citation>
    <scope>NUCLEOTIDE SEQUENCE</scope>
    <source>
        <strain evidence="9">A484AB</strain>
    </source>
</reference>
<evidence type="ECO:0000256" key="3">
    <source>
        <dbReference type="ARBA" id="ARBA00023180"/>
    </source>
</evidence>
<evidence type="ECO:0000256" key="6">
    <source>
        <dbReference type="SAM" id="Phobius"/>
    </source>
</evidence>
<feature type="transmembrane region" description="Helical" evidence="6">
    <location>
        <begin position="318"/>
        <end position="341"/>
    </location>
</feature>
<keyword evidence="2" id="KW-1015">Disulfide bond</keyword>
<dbReference type="PANTHER" id="PTHR44337:SF20">
    <property type="entry name" value="CARCINOEMBRYONIC ANTIGEN-RELATED CELL ADHESION MOLECULE 5-RELATED"/>
    <property type="match status" value="1"/>
</dbReference>
<feature type="signal peptide" evidence="7">
    <location>
        <begin position="1"/>
        <end position="23"/>
    </location>
</feature>
<dbReference type="Pfam" id="PF13927">
    <property type="entry name" value="Ig_3"/>
    <property type="match status" value="1"/>
</dbReference>
<feature type="compositionally biased region" description="Basic and acidic residues" evidence="5">
    <location>
        <begin position="351"/>
        <end position="369"/>
    </location>
</feature>
<dbReference type="InterPro" id="IPR007110">
    <property type="entry name" value="Ig-like_dom"/>
</dbReference>
<dbReference type="SUPFAM" id="SSF48726">
    <property type="entry name" value="Immunoglobulin"/>
    <property type="match status" value="2"/>
</dbReference>
<dbReference type="InterPro" id="IPR003599">
    <property type="entry name" value="Ig_sub"/>
</dbReference>
<evidence type="ECO:0000256" key="2">
    <source>
        <dbReference type="ARBA" id="ARBA00023157"/>
    </source>
</evidence>
<evidence type="ECO:0000259" key="8">
    <source>
        <dbReference type="PROSITE" id="PS50835"/>
    </source>
</evidence>
<accession>A0A7D9L4I1</accession>
<name>A0A7D9L4I1_PARCT</name>
<evidence type="ECO:0000256" key="5">
    <source>
        <dbReference type="SAM" id="MobiDB-lite"/>
    </source>
</evidence>
<dbReference type="InterPro" id="IPR052598">
    <property type="entry name" value="IgSF_CEA-related"/>
</dbReference>
<feature type="chain" id="PRO_5043658188" evidence="7">
    <location>
        <begin position="24"/>
        <end position="446"/>
    </location>
</feature>
<feature type="domain" description="Ig-like" evidence="8">
    <location>
        <begin position="134"/>
        <end position="216"/>
    </location>
</feature>
<gene>
    <name evidence="9" type="ORF">PACLA_8A059189</name>
</gene>
<dbReference type="PANTHER" id="PTHR44337">
    <property type="entry name" value="CARCINOEMBRYONIC ANTIGEN-RELATED CELL ADHESION MOLECULE 8"/>
    <property type="match status" value="1"/>
</dbReference>
<dbReference type="InterPro" id="IPR003598">
    <property type="entry name" value="Ig_sub2"/>
</dbReference>
<dbReference type="SMART" id="SM00408">
    <property type="entry name" value="IGc2"/>
    <property type="match status" value="1"/>
</dbReference>
<keyword evidence="6" id="KW-0472">Membrane</keyword>
<dbReference type="EMBL" id="CACRXK020013950">
    <property type="protein sequence ID" value="CAB4026006.1"/>
    <property type="molecule type" value="Genomic_DNA"/>
</dbReference>
<comment type="caution">
    <text evidence="9">The sequence shown here is derived from an EMBL/GenBank/DDBJ whole genome shotgun (WGS) entry which is preliminary data.</text>
</comment>
<keyword evidence="6" id="KW-0812">Transmembrane</keyword>
<keyword evidence="1 7" id="KW-0732">Signal</keyword>
<sequence length="446" mass="51075">MVCSWNKLVGVILILFNMTSLKSSEITTCDERLPYFPVYHPKVGKHFILEVGVACANHYTWKKDGKPLTLETCHKPDDPCNCTQPTFTTRAVGRADLHFNKITFEDSGKYILELFYRNGIRRVNSFEKNVQDKPLVLIDCNDMTVYEGDNITCVCKTTPQYPNATVRWLRYKQGNPGGKNFTDILTLENISRNESGTYTCFVKSRNLVNKTSFNLTVVPTATTKRLKVKSFKVSQEFGVGYSKLFVLCKAELSFPEPNFTISRNGTAVKYGNKYTVDIRKISCLGQYECLAKNGGSSDKCSLRFNESFRVQQKDKREVGWEMMSIAGACSFVAGILFVYILNCLGKKCTTRDDRNDNSEHVDVSPESRQQRSGNEELGPNEMELRHTSRRPEDEEIRHSATYVNVMPVNVENMPDYVNYDENSYQDLNELRERDEDRYQSLNEINI</sequence>
<evidence type="ECO:0000256" key="7">
    <source>
        <dbReference type="SAM" id="SignalP"/>
    </source>
</evidence>
<keyword evidence="6" id="KW-1133">Transmembrane helix</keyword>
<organism evidence="9 10">
    <name type="scientific">Paramuricea clavata</name>
    <name type="common">Red gorgonian</name>
    <name type="synonym">Violescent sea-whip</name>
    <dbReference type="NCBI Taxonomy" id="317549"/>
    <lineage>
        <taxon>Eukaryota</taxon>
        <taxon>Metazoa</taxon>
        <taxon>Cnidaria</taxon>
        <taxon>Anthozoa</taxon>
        <taxon>Octocorallia</taxon>
        <taxon>Malacalcyonacea</taxon>
        <taxon>Plexauridae</taxon>
        <taxon>Paramuricea</taxon>
    </lineage>
</organism>
<dbReference type="Gene3D" id="2.60.40.10">
    <property type="entry name" value="Immunoglobulins"/>
    <property type="match status" value="1"/>
</dbReference>
<evidence type="ECO:0000256" key="1">
    <source>
        <dbReference type="ARBA" id="ARBA00022729"/>
    </source>
</evidence>
<dbReference type="AlphaFoldDB" id="A0A7D9L4I1"/>
<keyword evidence="3" id="KW-0325">Glycoprotein</keyword>
<protein>
    <submittedName>
        <fullName evidence="9">Hemicentin-1 isoform X3</fullName>
    </submittedName>
</protein>
<dbReference type="OrthoDB" id="10012075at2759"/>
<feature type="compositionally biased region" description="Basic and acidic residues" evidence="5">
    <location>
        <begin position="382"/>
        <end position="398"/>
    </location>
</feature>
<feature type="region of interest" description="Disordered" evidence="5">
    <location>
        <begin position="351"/>
        <end position="398"/>
    </location>
</feature>
<keyword evidence="10" id="KW-1185">Reference proteome</keyword>
<dbReference type="InterPro" id="IPR036179">
    <property type="entry name" value="Ig-like_dom_sf"/>
</dbReference>
<keyword evidence="4" id="KW-0393">Immunoglobulin domain</keyword>
<evidence type="ECO:0000256" key="4">
    <source>
        <dbReference type="ARBA" id="ARBA00023319"/>
    </source>
</evidence>
<dbReference type="InterPro" id="IPR013783">
    <property type="entry name" value="Ig-like_fold"/>
</dbReference>
<evidence type="ECO:0000313" key="10">
    <source>
        <dbReference type="Proteomes" id="UP001152795"/>
    </source>
</evidence>
<dbReference type="PROSITE" id="PS50835">
    <property type="entry name" value="IG_LIKE"/>
    <property type="match status" value="1"/>
</dbReference>
<evidence type="ECO:0000313" key="9">
    <source>
        <dbReference type="EMBL" id="CAB4026006.1"/>
    </source>
</evidence>
<proteinExistence type="predicted"/>
<dbReference type="SMART" id="SM00409">
    <property type="entry name" value="IG"/>
    <property type="match status" value="2"/>
</dbReference>
<dbReference type="Proteomes" id="UP001152795">
    <property type="component" value="Unassembled WGS sequence"/>
</dbReference>